<evidence type="ECO:0000259" key="6">
    <source>
        <dbReference type="PROSITE" id="PS50979"/>
    </source>
</evidence>
<protein>
    <submittedName>
        <fullName evidence="7">Acetyl-CoA carboxylase biotin carboxylase subunit</fullName>
        <ecNumber evidence="7">6.4.1.2</ecNumber>
    </submittedName>
</protein>
<comment type="caution">
    <text evidence="7">The sequence shown here is derived from an EMBL/GenBank/DDBJ whole genome shotgun (WGS) entry which is preliminary data.</text>
</comment>
<evidence type="ECO:0000313" key="8">
    <source>
        <dbReference type="Proteomes" id="UP001209553"/>
    </source>
</evidence>
<dbReference type="PROSITE" id="PS50979">
    <property type="entry name" value="BC"/>
    <property type="match status" value="1"/>
</dbReference>
<dbReference type="RefSeq" id="WP_262856006.1">
    <property type="nucleotide sequence ID" value="NZ_JAOPKZ010000010.1"/>
</dbReference>
<dbReference type="InterPro" id="IPR011761">
    <property type="entry name" value="ATP-grasp"/>
</dbReference>
<evidence type="ECO:0000256" key="3">
    <source>
        <dbReference type="ARBA" id="ARBA00022840"/>
    </source>
</evidence>
<organism evidence="7 8">
    <name type="scientific">Staphylococcus marylandisciuri</name>
    <dbReference type="NCBI Taxonomy" id="2981529"/>
    <lineage>
        <taxon>Bacteria</taxon>
        <taxon>Bacillati</taxon>
        <taxon>Bacillota</taxon>
        <taxon>Bacilli</taxon>
        <taxon>Bacillales</taxon>
        <taxon>Staphylococcaceae</taxon>
        <taxon>Staphylococcus</taxon>
    </lineage>
</organism>
<accession>A0ABT2QR40</accession>
<dbReference type="PROSITE" id="PS00867">
    <property type="entry name" value="CPSASE_2"/>
    <property type="match status" value="1"/>
</dbReference>
<dbReference type="PROSITE" id="PS00866">
    <property type="entry name" value="CPSASE_1"/>
    <property type="match status" value="1"/>
</dbReference>
<sequence length="451" mass="50068">MYRCLVANRGEIAVRIIRACRELGIETVAIYAKGDETSLHVSLADQAVCIGEANALDSYLNQERIISAAEMTGANAIHPGYGFLSESPSFAQKVEENDIYFIGPTHETMKMMGDKITARQTVDNAGVPIIPGSTDAVESVEEIKEIAKDIGFPLVLKAASGGGGKGIRIVKEPEALDKAFKEAKSEGKKYFDDERVYVEAFIPVAKHVEVQVLGDGKENYVHLGERDCSVQRKNQKLIEESPCSALTEEKRTSICDDAVKVAQASDYRSAGTIEFLVTDDGYYFIEMNARIQVEHTVTEMRAGRDLLAAQLYLWMYNKLPFNQEDVIFDGHVIEARINAENPEKNFQPTPGKVKALHLPQGFNVRVDSLLYHGYKVSPYYDSLVAKVIVKAPNRTFAINKLKSTLDEMVIDGFTTTANFLYAVLSYPAYAEGDASDVDIKFLERHQIIKEV</sequence>
<dbReference type="GO" id="GO:0003989">
    <property type="term" value="F:acetyl-CoA carboxylase activity"/>
    <property type="evidence" value="ECO:0007669"/>
    <property type="project" value="UniProtKB-EC"/>
</dbReference>
<dbReference type="Pfam" id="PF02785">
    <property type="entry name" value="Biotin_carb_C"/>
    <property type="match status" value="1"/>
</dbReference>
<name>A0ABT2QR40_9STAP</name>
<keyword evidence="3 4" id="KW-0067">ATP-binding</keyword>
<dbReference type="PANTHER" id="PTHR45007">
    <property type="entry name" value="CARBOXYLASE, PUTATIVE (AFU_ORTHOLOGUE AFUA_5G07570)-RELATED"/>
    <property type="match status" value="1"/>
</dbReference>
<evidence type="ECO:0000256" key="1">
    <source>
        <dbReference type="ARBA" id="ARBA00022598"/>
    </source>
</evidence>
<dbReference type="PROSITE" id="PS50975">
    <property type="entry name" value="ATP_GRASP"/>
    <property type="match status" value="1"/>
</dbReference>
<feature type="domain" description="ATP-grasp" evidence="5">
    <location>
        <begin position="119"/>
        <end position="315"/>
    </location>
</feature>
<dbReference type="SUPFAM" id="SSF56059">
    <property type="entry name" value="Glutathione synthetase ATP-binding domain-like"/>
    <property type="match status" value="1"/>
</dbReference>
<dbReference type="NCBIfam" id="NF006367">
    <property type="entry name" value="PRK08591.1"/>
    <property type="match status" value="1"/>
</dbReference>
<dbReference type="EC" id="6.4.1.2" evidence="7"/>
<dbReference type="Proteomes" id="UP001209553">
    <property type="component" value="Unassembled WGS sequence"/>
</dbReference>
<dbReference type="Gene3D" id="3.30.470.20">
    <property type="entry name" value="ATP-grasp fold, B domain"/>
    <property type="match status" value="1"/>
</dbReference>
<dbReference type="SUPFAM" id="SSF51246">
    <property type="entry name" value="Rudiment single hybrid motif"/>
    <property type="match status" value="1"/>
</dbReference>
<dbReference type="SMART" id="SM00878">
    <property type="entry name" value="Biotin_carb_C"/>
    <property type="match status" value="1"/>
</dbReference>
<evidence type="ECO:0000259" key="5">
    <source>
        <dbReference type="PROSITE" id="PS50975"/>
    </source>
</evidence>
<keyword evidence="1 7" id="KW-0436">Ligase</keyword>
<dbReference type="InterPro" id="IPR011054">
    <property type="entry name" value="Rudment_hybrid_motif"/>
</dbReference>
<dbReference type="SUPFAM" id="SSF52440">
    <property type="entry name" value="PreATP-grasp domain"/>
    <property type="match status" value="1"/>
</dbReference>
<evidence type="ECO:0000256" key="2">
    <source>
        <dbReference type="ARBA" id="ARBA00022741"/>
    </source>
</evidence>
<keyword evidence="2 4" id="KW-0547">Nucleotide-binding</keyword>
<reference evidence="7 8" key="1">
    <citation type="journal article" date="2023" name="Int. J. Syst. Evol. Microbiol.">
        <title>Streptococcus sciuri sp. nov., Staphylococcus marylandisciuri sp. nov. and Staphylococcus americanisciuri sp. nov., isolated from faeces of eastern grey squirrel (Sciurus carolinensis).</title>
        <authorList>
            <person name="Volokhov D.V."/>
            <person name="Zagorodnyaya T.A."/>
            <person name="Furtak V.A."/>
            <person name="Nattanmai G."/>
            <person name="Randall L."/>
            <person name="Jose S."/>
            <person name="Gao Y."/>
            <person name="Eisenberg T."/>
            <person name="Delmonte P."/>
            <person name="Blom J."/>
            <person name="Mitchell K.K."/>
        </authorList>
    </citation>
    <scope>NUCLEOTIDE SEQUENCE [LARGE SCALE GENOMIC DNA]</scope>
    <source>
        <strain evidence="7 8">SQ8-PEA</strain>
    </source>
</reference>
<dbReference type="InterPro" id="IPR005481">
    <property type="entry name" value="BC-like_N"/>
</dbReference>
<gene>
    <name evidence="7" type="ORF">N9R04_06775</name>
</gene>
<dbReference type="Pfam" id="PF00289">
    <property type="entry name" value="Biotin_carb_N"/>
    <property type="match status" value="1"/>
</dbReference>
<dbReference type="Pfam" id="PF02786">
    <property type="entry name" value="CPSase_L_D2"/>
    <property type="match status" value="1"/>
</dbReference>
<keyword evidence="8" id="KW-1185">Reference proteome</keyword>
<proteinExistence type="predicted"/>
<dbReference type="InterPro" id="IPR011764">
    <property type="entry name" value="Biotin_carboxylation_dom"/>
</dbReference>
<feature type="domain" description="Biotin carboxylation" evidence="6">
    <location>
        <begin position="1"/>
        <end position="444"/>
    </location>
</feature>
<dbReference type="InterPro" id="IPR005482">
    <property type="entry name" value="Biotin_COase_C"/>
</dbReference>
<dbReference type="InterPro" id="IPR016185">
    <property type="entry name" value="PreATP-grasp_dom_sf"/>
</dbReference>
<dbReference type="InterPro" id="IPR005479">
    <property type="entry name" value="CPAse_ATP-bd"/>
</dbReference>
<evidence type="ECO:0000313" key="7">
    <source>
        <dbReference type="EMBL" id="MCU5746420.1"/>
    </source>
</evidence>
<evidence type="ECO:0000256" key="4">
    <source>
        <dbReference type="PROSITE-ProRule" id="PRU00409"/>
    </source>
</evidence>
<dbReference type="EMBL" id="JAOPKZ010000010">
    <property type="protein sequence ID" value="MCU5746420.1"/>
    <property type="molecule type" value="Genomic_DNA"/>
</dbReference>
<dbReference type="PANTHER" id="PTHR45007:SF1">
    <property type="entry name" value="CARBOXYLASE, PUTATIVE (AFU_ORTHOLOGUE AFUA_5G07570)-RELATED"/>
    <property type="match status" value="1"/>
</dbReference>